<keyword evidence="3 5" id="KW-0456">Lyase</keyword>
<dbReference type="KEGG" id="lez:GLE_2379"/>
<dbReference type="InterPro" id="IPR002129">
    <property type="entry name" value="PyrdxlP-dep_de-COase"/>
</dbReference>
<dbReference type="Gene3D" id="3.40.640.10">
    <property type="entry name" value="Type I PLP-dependent aspartate aminotransferase-like (Major domain)"/>
    <property type="match status" value="1"/>
</dbReference>
<dbReference type="InterPro" id="IPR050477">
    <property type="entry name" value="GrpII_AminoAcid_Decarb"/>
</dbReference>
<dbReference type="GO" id="GO:0019752">
    <property type="term" value="P:carboxylic acid metabolic process"/>
    <property type="evidence" value="ECO:0007669"/>
    <property type="project" value="InterPro"/>
</dbReference>
<dbReference type="PATRIC" id="fig|69.6.peg.2340"/>
<evidence type="ECO:0000256" key="1">
    <source>
        <dbReference type="ARBA" id="ARBA00001933"/>
    </source>
</evidence>
<evidence type="ECO:0000313" key="6">
    <source>
        <dbReference type="EMBL" id="ALN57728.1"/>
    </source>
</evidence>
<dbReference type="Gene3D" id="3.90.1150.10">
    <property type="entry name" value="Aspartate Aminotransferase, domain 1"/>
    <property type="match status" value="1"/>
</dbReference>
<dbReference type="InterPro" id="IPR015422">
    <property type="entry name" value="PyrdxlP-dep_Trfase_small"/>
</dbReference>
<evidence type="ECO:0000313" key="7">
    <source>
        <dbReference type="Proteomes" id="UP000061569"/>
    </source>
</evidence>
<evidence type="ECO:0000256" key="3">
    <source>
        <dbReference type="ARBA" id="ARBA00023239"/>
    </source>
</evidence>
<dbReference type="InterPro" id="IPR015421">
    <property type="entry name" value="PyrdxlP-dep_Trfase_major"/>
</dbReference>
<dbReference type="GO" id="GO:0016830">
    <property type="term" value="F:carbon-carbon lyase activity"/>
    <property type="evidence" value="ECO:0007669"/>
    <property type="project" value="InterPro"/>
</dbReference>
<dbReference type="PANTHER" id="PTHR42735:SF6">
    <property type="entry name" value="SPHINGOSINE-1-PHOSPHATE LYASE 1"/>
    <property type="match status" value="1"/>
</dbReference>
<organism evidence="6 7">
    <name type="scientific">Lysobacter enzymogenes</name>
    <dbReference type="NCBI Taxonomy" id="69"/>
    <lineage>
        <taxon>Bacteria</taxon>
        <taxon>Pseudomonadati</taxon>
        <taxon>Pseudomonadota</taxon>
        <taxon>Gammaproteobacteria</taxon>
        <taxon>Lysobacterales</taxon>
        <taxon>Lysobacteraceae</taxon>
        <taxon>Lysobacter</taxon>
    </lineage>
</organism>
<gene>
    <name evidence="6" type="ORF">GLE_2379</name>
</gene>
<dbReference type="SUPFAM" id="SSF53383">
    <property type="entry name" value="PLP-dependent transferases"/>
    <property type="match status" value="1"/>
</dbReference>
<evidence type="ECO:0000256" key="2">
    <source>
        <dbReference type="ARBA" id="ARBA00022898"/>
    </source>
</evidence>
<dbReference type="GO" id="GO:0030170">
    <property type="term" value="F:pyridoxal phosphate binding"/>
    <property type="evidence" value="ECO:0007669"/>
    <property type="project" value="InterPro"/>
</dbReference>
<keyword evidence="2 5" id="KW-0663">Pyridoxal phosphate</keyword>
<comment type="cofactor">
    <cofactor evidence="1 5">
        <name>pyridoxal 5'-phosphate</name>
        <dbReference type="ChEBI" id="CHEBI:597326"/>
    </cofactor>
</comment>
<evidence type="ECO:0000256" key="4">
    <source>
        <dbReference type="ARBA" id="ARBA00038302"/>
    </source>
</evidence>
<dbReference type="Pfam" id="PF00282">
    <property type="entry name" value="Pyridoxal_deC"/>
    <property type="match status" value="1"/>
</dbReference>
<proteinExistence type="inferred from homology"/>
<dbReference type="InterPro" id="IPR015424">
    <property type="entry name" value="PyrdxlP-dep_Trfase"/>
</dbReference>
<dbReference type="Proteomes" id="UP000061569">
    <property type="component" value="Chromosome"/>
</dbReference>
<evidence type="ECO:0000256" key="5">
    <source>
        <dbReference type="RuleBase" id="RU000382"/>
    </source>
</evidence>
<dbReference type="AlphaFoldDB" id="A0A0S2DH09"/>
<reference evidence="6 7" key="1">
    <citation type="submission" date="2015-11" db="EMBL/GenBank/DDBJ databases">
        <title>Genome sequences of Lysobacter enzymogenes strain C3 and Lysobacter antibioticus ATCC 29479.</title>
        <authorList>
            <person name="Kobayashi D.Y."/>
        </authorList>
    </citation>
    <scope>NUCLEOTIDE SEQUENCE [LARGE SCALE GENOMIC DNA]</scope>
    <source>
        <strain evidence="6 7">C3</strain>
    </source>
</reference>
<dbReference type="STRING" id="69.GLE_2379"/>
<sequence length="409" mass="44472">MMPSLAVQGRKTLPARGQPWSELQQALSALRSADTDWRQGRASLDVYYAGEDVLDVARRAYAMFISENARAPHLFPSLQRMQEDLVQISLSLLGGGREAAGTVTCGSAESAMLAVCSAYRAFRARRPHVRRPHLLLPASAHPVYEQAAEIMGLDLIRVAIGGDYRASVETLGQCIEPETMMIVASAPSQPFGAIDPVEAIGRIARDRDVWLHVDACIGGFLAPHVARFVAGVPRFDLALPGVRSLSADLHTFGYAANGVSVLLHADPDDHAHQTFEYNQWPKGTWRSQTLSGTLAGGAVAAAWAVMHYLGETGYRALAQRVMHLRDRYIEGIERIGGLHVLGKPDLSVIAFGSDEFDIHAVGDAMQERGWQISRLASPAALHMTVTPVHDQGVEAYLEDLARCVAVARR</sequence>
<dbReference type="EMBL" id="CP013140">
    <property type="protein sequence ID" value="ALN57728.1"/>
    <property type="molecule type" value="Genomic_DNA"/>
</dbReference>
<name>A0A0S2DH09_LYSEN</name>
<protein>
    <submittedName>
        <fullName evidence="6">Sphingosine-1-phosphate lyase</fullName>
    </submittedName>
</protein>
<accession>A0A0S2DH09</accession>
<dbReference type="PANTHER" id="PTHR42735">
    <property type="match status" value="1"/>
</dbReference>
<comment type="similarity">
    <text evidence="4">Belongs to the group II decarboxylase family. Sphingosine-1-phosphate lyase subfamily.</text>
</comment>